<feature type="compositionally biased region" description="Polar residues" evidence="1">
    <location>
        <begin position="152"/>
        <end position="161"/>
    </location>
</feature>
<feature type="region of interest" description="Disordered" evidence="1">
    <location>
        <begin position="146"/>
        <end position="166"/>
    </location>
</feature>
<evidence type="ECO:0000313" key="3">
    <source>
        <dbReference type="Proteomes" id="UP000523139"/>
    </source>
</evidence>
<evidence type="ECO:0000313" key="2">
    <source>
        <dbReference type="EMBL" id="NLS10131.1"/>
    </source>
</evidence>
<protein>
    <submittedName>
        <fullName evidence="2">DUF4287 domain-containing protein</fullName>
    </submittedName>
</protein>
<comment type="caution">
    <text evidence="2">The sequence shown here is derived from an EMBL/GenBank/DDBJ whole genome shotgun (WGS) entry which is preliminary data.</text>
</comment>
<dbReference type="InterPro" id="IPR025629">
    <property type="entry name" value="DUF4287"/>
</dbReference>
<sequence length="226" mass="24909">MTAQESLKKRIRARMAKTGERYTAARAALLEQPAPQPSHANWAATPPHNETAIRENTGHSWDEWVALIDAGPGREAGHTAIATWVVEEHGIGGWWAQGVTVGYERITGLRLPGQMKDGTFTVAKTKKLDLDGTEFRELLNDDDARSSLLPGLTSQPRSKPTTKAPKFSIADAETGDDLGILQFRVDPAASGCKLVVTHEKLPDPDSAETWKQYWADWLEDLADQDR</sequence>
<proteinExistence type="predicted"/>
<dbReference type="RefSeq" id="WP_168887667.1">
    <property type="nucleotide sequence ID" value="NZ_JABAHY010000007.1"/>
</dbReference>
<dbReference type="Pfam" id="PF14117">
    <property type="entry name" value="DUF4287"/>
    <property type="match status" value="1"/>
</dbReference>
<dbReference type="InterPro" id="IPR023393">
    <property type="entry name" value="START-like_dom_sf"/>
</dbReference>
<keyword evidence="3" id="KW-1185">Reference proteome</keyword>
<gene>
    <name evidence="2" type="ORF">HGQ17_08995</name>
</gene>
<dbReference type="AlphaFoldDB" id="A0A7X8TJW1"/>
<reference evidence="2 3" key="1">
    <citation type="submission" date="2020-04" db="EMBL/GenBank/DDBJ databases">
        <title>Nesterenkonia sp. nov., isolated from marine sediment.</title>
        <authorList>
            <person name="Zhang G."/>
        </authorList>
    </citation>
    <scope>NUCLEOTIDE SEQUENCE [LARGE SCALE GENOMIC DNA]</scope>
    <source>
        <strain evidence="2 3">MY13</strain>
    </source>
</reference>
<accession>A0A7X8TJW1</accession>
<name>A0A7X8TJW1_9MICC</name>
<dbReference type="EMBL" id="JABAHY010000007">
    <property type="protein sequence ID" value="NLS10131.1"/>
    <property type="molecule type" value="Genomic_DNA"/>
</dbReference>
<evidence type="ECO:0000256" key="1">
    <source>
        <dbReference type="SAM" id="MobiDB-lite"/>
    </source>
</evidence>
<dbReference type="Proteomes" id="UP000523139">
    <property type="component" value="Unassembled WGS sequence"/>
</dbReference>
<dbReference type="Gene3D" id="3.30.530.20">
    <property type="match status" value="1"/>
</dbReference>
<organism evidence="2 3">
    <name type="scientific">Nesterenkonia sedimenti</name>
    <dbReference type="NCBI Taxonomy" id="1463632"/>
    <lineage>
        <taxon>Bacteria</taxon>
        <taxon>Bacillati</taxon>
        <taxon>Actinomycetota</taxon>
        <taxon>Actinomycetes</taxon>
        <taxon>Micrococcales</taxon>
        <taxon>Micrococcaceae</taxon>
        <taxon>Nesterenkonia</taxon>
    </lineage>
</organism>